<keyword evidence="3" id="KW-1185">Reference proteome</keyword>
<keyword evidence="1" id="KW-1133">Transmembrane helix</keyword>
<protein>
    <submittedName>
        <fullName evidence="2">Uncharacterized protein</fullName>
    </submittedName>
</protein>
<organism evidence="2 3">
    <name type="scientific">Vibrio nitrifigilis</name>
    <dbReference type="NCBI Taxonomy" id="2789781"/>
    <lineage>
        <taxon>Bacteria</taxon>
        <taxon>Pseudomonadati</taxon>
        <taxon>Pseudomonadota</taxon>
        <taxon>Gammaproteobacteria</taxon>
        <taxon>Vibrionales</taxon>
        <taxon>Vibrionaceae</taxon>
        <taxon>Vibrio</taxon>
    </lineage>
</organism>
<keyword evidence="1" id="KW-0812">Transmembrane</keyword>
<evidence type="ECO:0000313" key="3">
    <source>
        <dbReference type="Proteomes" id="UP000597206"/>
    </source>
</evidence>
<evidence type="ECO:0000313" key="2">
    <source>
        <dbReference type="EMBL" id="MBF9000318.1"/>
    </source>
</evidence>
<gene>
    <name evidence="2" type="ORF">I1A42_07075</name>
</gene>
<sequence>MRQKTGNGKYYAYGLAIGTLIGWAMGNMALGLIIGTASGLSLDLVATSR</sequence>
<dbReference type="Proteomes" id="UP000597206">
    <property type="component" value="Unassembled WGS sequence"/>
</dbReference>
<evidence type="ECO:0000256" key="1">
    <source>
        <dbReference type="SAM" id="Phobius"/>
    </source>
</evidence>
<reference evidence="2 3" key="1">
    <citation type="submission" date="2020-11" db="EMBL/GenBank/DDBJ databases">
        <title>Vibrio nitrifigilis sp. nov., a marine nitrogen-fixing bacterium isolated from the lagoon sediment of an islet inside an atoll.</title>
        <authorList>
            <person name="Wang L.-T."/>
            <person name="Shieh W.Y."/>
        </authorList>
    </citation>
    <scope>NUCLEOTIDE SEQUENCE [LARGE SCALE GENOMIC DNA]</scope>
    <source>
        <strain evidence="2 3">NFV-1</strain>
    </source>
</reference>
<dbReference type="EMBL" id="JADPMR010000001">
    <property type="protein sequence ID" value="MBF9000318.1"/>
    <property type="molecule type" value="Genomic_DNA"/>
</dbReference>
<accession>A0ABS0GD20</accession>
<keyword evidence="1" id="KW-0472">Membrane</keyword>
<name>A0ABS0GD20_9VIBR</name>
<dbReference type="RefSeq" id="WP_196123034.1">
    <property type="nucleotide sequence ID" value="NZ_JADPMR010000001.1"/>
</dbReference>
<feature type="transmembrane region" description="Helical" evidence="1">
    <location>
        <begin position="12"/>
        <end position="34"/>
    </location>
</feature>
<comment type="caution">
    <text evidence="2">The sequence shown here is derived from an EMBL/GenBank/DDBJ whole genome shotgun (WGS) entry which is preliminary data.</text>
</comment>
<proteinExistence type="predicted"/>